<gene>
    <name evidence="2" type="ORF">B0F90DRAFT_1380138</name>
</gene>
<feature type="transmembrane region" description="Helical" evidence="1">
    <location>
        <begin position="39"/>
        <end position="56"/>
    </location>
</feature>
<dbReference type="EMBL" id="WTXG01000009">
    <property type="protein sequence ID" value="KAI0303506.1"/>
    <property type="molecule type" value="Genomic_DNA"/>
</dbReference>
<evidence type="ECO:0000256" key="1">
    <source>
        <dbReference type="SAM" id="Phobius"/>
    </source>
</evidence>
<name>A0AAD4QNF1_9AGAM</name>
<dbReference type="Proteomes" id="UP001203297">
    <property type="component" value="Unassembled WGS sequence"/>
</dbReference>
<feature type="transmembrane region" description="Helical" evidence="1">
    <location>
        <begin position="68"/>
        <end position="87"/>
    </location>
</feature>
<evidence type="ECO:0000313" key="3">
    <source>
        <dbReference type="Proteomes" id="UP001203297"/>
    </source>
</evidence>
<organism evidence="2 3">
    <name type="scientific">Multifurca ochricompacta</name>
    <dbReference type="NCBI Taxonomy" id="376703"/>
    <lineage>
        <taxon>Eukaryota</taxon>
        <taxon>Fungi</taxon>
        <taxon>Dikarya</taxon>
        <taxon>Basidiomycota</taxon>
        <taxon>Agaricomycotina</taxon>
        <taxon>Agaricomycetes</taxon>
        <taxon>Russulales</taxon>
        <taxon>Russulaceae</taxon>
        <taxon>Multifurca</taxon>
    </lineage>
</organism>
<accession>A0AAD4QNF1</accession>
<comment type="caution">
    <text evidence="2">The sequence shown here is derived from an EMBL/GenBank/DDBJ whole genome shotgun (WGS) entry which is preliminary data.</text>
</comment>
<dbReference type="AlphaFoldDB" id="A0AAD4QNF1"/>
<keyword evidence="3" id="KW-1185">Reference proteome</keyword>
<keyword evidence="1" id="KW-1133">Transmembrane helix</keyword>
<keyword evidence="1" id="KW-0812">Transmembrane</keyword>
<keyword evidence="1" id="KW-0472">Membrane</keyword>
<protein>
    <submittedName>
        <fullName evidence="2">Uncharacterized protein</fullName>
    </submittedName>
</protein>
<reference evidence="2" key="1">
    <citation type="journal article" date="2022" name="New Phytol.">
        <title>Evolutionary transition to the ectomycorrhizal habit in the genomes of a hyperdiverse lineage of mushroom-forming fungi.</title>
        <authorList>
            <person name="Looney B."/>
            <person name="Miyauchi S."/>
            <person name="Morin E."/>
            <person name="Drula E."/>
            <person name="Courty P.E."/>
            <person name="Kohler A."/>
            <person name="Kuo A."/>
            <person name="LaButti K."/>
            <person name="Pangilinan J."/>
            <person name="Lipzen A."/>
            <person name="Riley R."/>
            <person name="Andreopoulos W."/>
            <person name="He G."/>
            <person name="Johnson J."/>
            <person name="Nolan M."/>
            <person name="Tritt A."/>
            <person name="Barry K.W."/>
            <person name="Grigoriev I.V."/>
            <person name="Nagy L.G."/>
            <person name="Hibbett D."/>
            <person name="Henrissat B."/>
            <person name="Matheny P.B."/>
            <person name="Labbe J."/>
            <person name="Martin F.M."/>
        </authorList>
    </citation>
    <scope>NUCLEOTIDE SEQUENCE</scope>
    <source>
        <strain evidence="2">BPL690</strain>
    </source>
</reference>
<proteinExistence type="predicted"/>
<evidence type="ECO:0000313" key="2">
    <source>
        <dbReference type="EMBL" id="KAI0303506.1"/>
    </source>
</evidence>
<sequence>MMCNTPPWSMITFVAGFHDVISTGRFPLPRLFLSLNEPYASSMFTSPCSIFFFLVLNRIGLSRTQPLILLLNMLILFFFGSPITHWLEGLAFLLLFVSRRIENAFQVRTNH</sequence>